<dbReference type="GeneID" id="33318857"/>
<sequence>MSGRPIFEGEGVFVKYEEKKVKLENGHELTHRSEEPTELWWRLKEAVKGKKVRIVAYEVEDGE</sequence>
<dbReference type="EMBL" id="CP014862">
    <property type="protein sequence ID" value="ASJ01857.1"/>
    <property type="molecule type" value="Genomic_DNA"/>
</dbReference>
<gene>
    <name evidence="1" type="ORF">A3L09_00565</name>
</gene>
<dbReference type="Proteomes" id="UP000250179">
    <property type="component" value="Chromosome"/>
</dbReference>
<reference evidence="1 2" key="1">
    <citation type="submission" date="2016-03" db="EMBL/GenBank/DDBJ databases">
        <title>Complete genome sequence of Thermococcus profundus strain DT5432.</title>
        <authorList>
            <person name="Oger P.M."/>
        </authorList>
    </citation>
    <scope>NUCLEOTIDE SEQUENCE [LARGE SCALE GENOMIC DNA]</scope>
    <source>
        <strain evidence="1 2">DT 5432</strain>
    </source>
</reference>
<proteinExistence type="predicted"/>
<evidence type="ECO:0000313" key="1">
    <source>
        <dbReference type="EMBL" id="ASJ01857.1"/>
    </source>
</evidence>
<dbReference type="KEGG" id="tprf:A3L09_00565"/>
<dbReference type="AlphaFoldDB" id="A0A2Z2M6T6"/>
<organism evidence="1 2">
    <name type="scientific">Thermococcus profundus</name>
    <dbReference type="NCBI Taxonomy" id="49899"/>
    <lineage>
        <taxon>Archaea</taxon>
        <taxon>Methanobacteriati</taxon>
        <taxon>Methanobacteriota</taxon>
        <taxon>Thermococci</taxon>
        <taxon>Thermococcales</taxon>
        <taxon>Thermococcaceae</taxon>
        <taxon>Thermococcus</taxon>
    </lineage>
</organism>
<protein>
    <submittedName>
        <fullName evidence="1">Uncharacterized protein</fullName>
    </submittedName>
</protein>
<dbReference type="RefSeq" id="WP_088857126.1">
    <property type="nucleotide sequence ID" value="NZ_CP014862.1"/>
</dbReference>
<accession>A0A2Z2M6T6</accession>
<name>A0A2Z2M6T6_THEPR</name>
<evidence type="ECO:0000313" key="2">
    <source>
        <dbReference type="Proteomes" id="UP000250179"/>
    </source>
</evidence>
<dbReference type="OrthoDB" id="85036at2157"/>
<keyword evidence="2" id="KW-1185">Reference proteome</keyword>